<sequence length="457" mass="52549">MGYRSSTLPSCHQPKEDFAYSRGTLTPSCKLNSGGLPLKPPLKAFSSMRMKSYVRRSLYRRPPEAAGSLDRPPWNVVKRRWMASATSTRGGPTRGRSFASHRQEGLGGSCRSRNGIWISVGCRDRSLRESCGWVGARRESVARNSFHIEDLDYKQRVFEITLIENVCKLGDFKALPDKKGRIAEMEKPLFCLIVSYQFLSDAFPIHCGLKQGDAVPPLLIALEYAIRNVQDNREGLELNGLHQLLVYADDVNMLAENPQTIRENTEILLESSKAIEVEKFKYLGAAVTNINATQEEIKHRINMRNTCYYSVEKLLSSSLLLKILKVRIYKTVILPVVVYGYETWTLTLREEQRLRVFENKVLRKIFGAKRDEVTGEWRKLQNAELHALYSSPDIITNIRSRRLRWTGHAACMGEPRNAYRVLVGRPERKRPLGRLRRRWEDNIKMDLRQVGYDDRQD</sequence>
<dbReference type="PANTHER" id="PTHR47027:SF20">
    <property type="entry name" value="REVERSE TRANSCRIPTASE-LIKE PROTEIN WITH RNA-DIRECTED DNA POLYMERASE DOMAIN"/>
    <property type="match status" value="1"/>
</dbReference>
<keyword evidence="3" id="KW-1185">Reference proteome</keyword>
<organism evidence="2 3">
    <name type="scientific">Periplaneta americana</name>
    <name type="common">American cockroach</name>
    <name type="synonym">Blatta americana</name>
    <dbReference type="NCBI Taxonomy" id="6978"/>
    <lineage>
        <taxon>Eukaryota</taxon>
        <taxon>Metazoa</taxon>
        <taxon>Ecdysozoa</taxon>
        <taxon>Arthropoda</taxon>
        <taxon>Hexapoda</taxon>
        <taxon>Insecta</taxon>
        <taxon>Pterygota</taxon>
        <taxon>Neoptera</taxon>
        <taxon>Polyneoptera</taxon>
        <taxon>Dictyoptera</taxon>
        <taxon>Blattodea</taxon>
        <taxon>Blattoidea</taxon>
        <taxon>Blattidae</taxon>
        <taxon>Blattinae</taxon>
        <taxon>Periplaneta</taxon>
    </lineage>
</organism>
<evidence type="ECO:0000256" key="1">
    <source>
        <dbReference type="SAM" id="MobiDB-lite"/>
    </source>
</evidence>
<evidence type="ECO:0000313" key="3">
    <source>
        <dbReference type="Proteomes" id="UP001148838"/>
    </source>
</evidence>
<name>A0ABQ8T6Y0_PERAM</name>
<feature type="region of interest" description="Disordered" evidence="1">
    <location>
        <begin position="85"/>
        <end position="108"/>
    </location>
</feature>
<reference evidence="2 3" key="1">
    <citation type="journal article" date="2022" name="Allergy">
        <title>Genome assembly and annotation of Periplaneta americana reveal a comprehensive cockroach allergen profile.</title>
        <authorList>
            <person name="Wang L."/>
            <person name="Xiong Q."/>
            <person name="Saelim N."/>
            <person name="Wang L."/>
            <person name="Nong W."/>
            <person name="Wan A.T."/>
            <person name="Shi M."/>
            <person name="Liu X."/>
            <person name="Cao Q."/>
            <person name="Hui J.H.L."/>
            <person name="Sookrung N."/>
            <person name="Leung T.F."/>
            <person name="Tungtrongchitr A."/>
            <person name="Tsui S.K.W."/>
        </authorList>
    </citation>
    <scope>NUCLEOTIDE SEQUENCE [LARGE SCALE GENOMIC DNA]</scope>
    <source>
        <strain evidence="2">PWHHKU_190912</strain>
    </source>
</reference>
<gene>
    <name evidence="2" type="ORF">ANN_11627</name>
</gene>
<accession>A0ABQ8T6Y0</accession>
<dbReference type="PANTHER" id="PTHR47027">
    <property type="entry name" value="REVERSE TRANSCRIPTASE DOMAIN-CONTAINING PROTEIN"/>
    <property type="match status" value="1"/>
</dbReference>
<evidence type="ECO:0008006" key="4">
    <source>
        <dbReference type="Google" id="ProtNLM"/>
    </source>
</evidence>
<dbReference type="EMBL" id="JAJSOF020000015">
    <property type="protein sequence ID" value="KAJ4441769.1"/>
    <property type="molecule type" value="Genomic_DNA"/>
</dbReference>
<proteinExistence type="predicted"/>
<evidence type="ECO:0000313" key="2">
    <source>
        <dbReference type="EMBL" id="KAJ4441769.1"/>
    </source>
</evidence>
<dbReference type="Proteomes" id="UP001148838">
    <property type="component" value="Unassembled WGS sequence"/>
</dbReference>
<protein>
    <recommendedName>
        <fullName evidence="4">Reverse transcriptase domain-containing protein</fullName>
    </recommendedName>
</protein>
<comment type="caution">
    <text evidence="2">The sequence shown here is derived from an EMBL/GenBank/DDBJ whole genome shotgun (WGS) entry which is preliminary data.</text>
</comment>